<sequence>MRYECDGRIEKSYRVSVGADGVCICLLPRLLSHRSVCEHGGAGDQLVPLPPTLFYLSLFPSFSPFSTSFPMLRSVHSSPDTHTDHVRHLLDQRINRLDPDDNFSALSQFTDTPSVYSPAHFSPSYQDDRLYSPRQRLNDPNLTNLSILDLERDPRYSLDTDTQEDDTHSFDDADQERPGDDHSDADSRLSYLGPKMRFHSRAPWEMEDGIPEEESEPADSPKHHAFSFSLGAKSVNHSSRSSSPRPSFNRPSGDSFRSHLMPKRSFDTINSQMSSKGALYALAQESLSSASLSRPNPPPQRDGLLGKLSTLGRTRGNSSPSSPILSSQRPYPHSRIPPLPKDSLDSRTLSDYDPFAPNQPRFASIRPPSPEAEEACHPYANPDLVTMPAPPASDSSHLTAAVLPPVRNDSSITVTQKFVAEPSPYVTSRNSINSTTSGGRKRVSSVHGREISSPVAFQGISLPLEVNSTGHEGQPIGASHLPGWKEKFVPPAFSLISLEEARAQRAKTSAPQGDDATPTHSVADHSSQSTTTLPADDSSSTLNNELMNSRSRGRTTSAGAKAKNAFHSMVGSVITERRESEPVISPAHQPNVSQPPKALKHKKSGFMRIFNGGKEKEPGIPPPPVPSNYVSSDTPTVKRIASRVPVPSYIQPPLASSTSSQDRFSTSSNPTPSTESPRRAPPSLHINTVASNTRGGDSMDRKQNGTMTGLFAPKPWENSQPQSAPADVTGFPALKLRPTSGLFSSHFENIVPDFQTFSVSEFDTPSTGLTSPATPSTGDRFSKSDVDRKPPPASTLSAQRRINELEAQLRTLTVEVEELRSNQHCHQDTGAYCSSCGRGRVVSTGSARDGHGHISSASSSSSSSGSARGNGHSVLNRPRAKTSTNSSRFVNALA</sequence>
<feature type="compositionally biased region" description="Low complexity" evidence="1">
    <location>
        <begin position="853"/>
        <end position="873"/>
    </location>
</feature>
<comment type="caution">
    <text evidence="2">The sequence shown here is derived from an EMBL/GenBank/DDBJ whole genome shotgun (WGS) entry which is preliminary data.</text>
</comment>
<feature type="region of interest" description="Disordered" evidence="1">
    <location>
        <begin position="290"/>
        <end position="348"/>
    </location>
</feature>
<feature type="compositionally biased region" description="Basic and acidic residues" evidence="1">
    <location>
        <begin position="149"/>
        <end position="158"/>
    </location>
</feature>
<dbReference type="Proteomes" id="UP000541558">
    <property type="component" value="Unassembled WGS sequence"/>
</dbReference>
<feature type="compositionally biased region" description="Low complexity" evidence="1">
    <location>
        <begin position="318"/>
        <end position="327"/>
    </location>
</feature>
<organism evidence="2 3">
    <name type="scientific">Ephemerocybe angulata</name>
    <dbReference type="NCBI Taxonomy" id="980116"/>
    <lineage>
        <taxon>Eukaryota</taxon>
        <taxon>Fungi</taxon>
        <taxon>Dikarya</taxon>
        <taxon>Basidiomycota</taxon>
        <taxon>Agaricomycotina</taxon>
        <taxon>Agaricomycetes</taxon>
        <taxon>Agaricomycetidae</taxon>
        <taxon>Agaricales</taxon>
        <taxon>Agaricineae</taxon>
        <taxon>Psathyrellaceae</taxon>
        <taxon>Ephemerocybe</taxon>
    </lineage>
</organism>
<feature type="region of interest" description="Disordered" evidence="1">
    <location>
        <begin position="843"/>
        <end position="894"/>
    </location>
</feature>
<accession>A0A8H5BI98</accession>
<feature type="compositionally biased region" description="Basic and acidic residues" evidence="1">
    <location>
        <begin position="780"/>
        <end position="790"/>
    </location>
</feature>
<proteinExistence type="predicted"/>
<name>A0A8H5BI98_9AGAR</name>
<keyword evidence="3" id="KW-1185">Reference proteome</keyword>
<protein>
    <submittedName>
        <fullName evidence="2">Uncharacterized protein</fullName>
    </submittedName>
</protein>
<evidence type="ECO:0000313" key="3">
    <source>
        <dbReference type="Proteomes" id="UP000541558"/>
    </source>
</evidence>
<feature type="region of interest" description="Disordered" evidence="1">
    <location>
        <begin position="117"/>
        <end position="192"/>
    </location>
</feature>
<feature type="compositionally biased region" description="Low complexity" evidence="1">
    <location>
        <begin position="656"/>
        <end position="675"/>
    </location>
</feature>
<evidence type="ECO:0000313" key="2">
    <source>
        <dbReference type="EMBL" id="KAF5323568.1"/>
    </source>
</evidence>
<reference evidence="2 3" key="1">
    <citation type="journal article" date="2020" name="ISME J.">
        <title>Uncovering the hidden diversity of litter-decomposition mechanisms in mushroom-forming fungi.</title>
        <authorList>
            <person name="Floudas D."/>
            <person name="Bentzer J."/>
            <person name="Ahren D."/>
            <person name="Johansson T."/>
            <person name="Persson P."/>
            <person name="Tunlid A."/>
        </authorList>
    </citation>
    <scope>NUCLEOTIDE SEQUENCE [LARGE SCALE GENOMIC DNA]</scope>
    <source>
        <strain evidence="2 3">CBS 175.51</strain>
    </source>
</reference>
<feature type="region of interest" description="Disordered" evidence="1">
    <location>
        <begin position="762"/>
        <end position="800"/>
    </location>
</feature>
<feature type="compositionally biased region" description="Basic and acidic residues" evidence="1">
    <location>
        <begin position="165"/>
        <end position="187"/>
    </location>
</feature>
<dbReference type="AlphaFoldDB" id="A0A8H5BI98"/>
<gene>
    <name evidence="2" type="ORF">D9611_005782</name>
</gene>
<evidence type="ECO:0000256" key="1">
    <source>
        <dbReference type="SAM" id="MobiDB-lite"/>
    </source>
</evidence>
<feature type="region of interest" description="Disordered" evidence="1">
    <location>
        <begin position="577"/>
        <end position="600"/>
    </location>
</feature>
<feature type="compositionally biased region" description="Polar residues" evidence="1">
    <location>
        <begin position="685"/>
        <end position="695"/>
    </location>
</feature>
<feature type="region of interest" description="Disordered" evidence="1">
    <location>
        <begin position="613"/>
        <end position="728"/>
    </location>
</feature>
<feature type="region of interest" description="Disordered" evidence="1">
    <location>
        <begin position="233"/>
        <end position="260"/>
    </location>
</feature>
<feature type="region of interest" description="Disordered" evidence="1">
    <location>
        <begin position="503"/>
        <end position="564"/>
    </location>
</feature>
<dbReference type="OrthoDB" id="2565072at2759"/>
<dbReference type="EMBL" id="JAACJK010000166">
    <property type="protein sequence ID" value="KAF5323568.1"/>
    <property type="molecule type" value="Genomic_DNA"/>
</dbReference>
<feature type="compositionally biased region" description="Low complexity" evidence="1">
    <location>
        <begin position="238"/>
        <end position="252"/>
    </location>
</feature>
<feature type="compositionally biased region" description="Polar residues" evidence="1">
    <location>
        <begin position="762"/>
        <end position="779"/>
    </location>
</feature>
<feature type="compositionally biased region" description="Polar residues" evidence="1">
    <location>
        <begin position="881"/>
        <end position="894"/>
    </location>
</feature>
<feature type="compositionally biased region" description="Polar residues" evidence="1">
    <location>
        <begin position="518"/>
        <end position="558"/>
    </location>
</feature>